<dbReference type="InterPro" id="IPR024989">
    <property type="entry name" value="MFS_assoc_dom"/>
</dbReference>
<comment type="subcellular location">
    <subcellularLocation>
        <location evidence="1">Membrane</location>
        <topology evidence="1">Multi-pass membrane protein</topology>
    </subcellularLocation>
</comment>
<feature type="region of interest" description="Disordered" evidence="6">
    <location>
        <begin position="245"/>
        <end position="265"/>
    </location>
</feature>
<name>A0A2R5GTN4_9STRA</name>
<proteinExistence type="inferred from homology"/>
<feature type="transmembrane region" description="Helical" evidence="7">
    <location>
        <begin position="389"/>
        <end position="409"/>
    </location>
</feature>
<gene>
    <name evidence="9" type="ORF">FCC1311_101582</name>
</gene>
<feature type="transmembrane region" description="Helical" evidence="7">
    <location>
        <begin position="160"/>
        <end position="177"/>
    </location>
</feature>
<feature type="transmembrane region" description="Helical" evidence="7">
    <location>
        <begin position="183"/>
        <end position="206"/>
    </location>
</feature>
<evidence type="ECO:0000256" key="5">
    <source>
        <dbReference type="ARBA" id="ARBA00023136"/>
    </source>
</evidence>
<evidence type="ECO:0000256" key="2">
    <source>
        <dbReference type="ARBA" id="ARBA00005241"/>
    </source>
</evidence>
<feature type="domain" description="Major facilitator superfamily (MFS) profile" evidence="8">
    <location>
        <begin position="354"/>
        <end position="545"/>
    </location>
</feature>
<evidence type="ECO:0000256" key="1">
    <source>
        <dbReference type="ARBA" id="ARBA00004141"/>
    </source>
</evidence>
<sequence>MARVEQLASIGLVGSDGALRPRWLYFVGMLMLSGQGRFLSLMLESFNLSDAEIGIISSLPRSLNAVAPLIWGLLADRALGREAAMCASAGSAALAFGLLYYPHLQSFENVLVIRTTHGVLLSGFASLADSYCLAHVLPALPPGAQDDSMDRKKLYGRERLWGAISWALGSLLLGYLFDVFDTYLLMIPFYIITSIVTIVAIMASVLSQYLVSNAGTYAKVDVEDPGSPDVGIELAGLSHDEIKSENHLASRVEDERTSTREETGSLASGYASHHPVLPQILATDEAEEIPAVVFSASETPDDAGTIADAAPIDDNGIEKERAVTLEGVAQTTLEDLSTREKVRAFGHVACCNVPNLTFFLTLAVASAGVSLVENLSFIFFKDDIGTSNFVMGISVCVTVSFEIPLFALGNSLISRFAPQTLLFWGLLAYSLRVFAYTLVPKDHGYLILLCEPLHGVTYALIQLASVLIVSDMAPAGLESFAQSSIMACRSIGTSLGLVVGSAVMESYGAAVMYRGASVVVLLMAFIYYVLAVSTVRERSHEGLQN</sequence>
<keyword evidence="10" id="KW-1185">Reference proteome</keyword>
<keyword evidence="4 7" id="KW-1133">Transmembrane helix</keyword>
<evidence type="ECO:0000256" key="7">
    <source>
        <dbReference type="SAM" id="Phobius"/>
    </source>
</evidence>
<dbReference type="Pfam" id="PF12832">
    <property type="entry name" value="MFS_1_like"/>
    <property type="match status" value="1"/>
</dbReference>
<feature type="transmembrane region" description="Helical" evidence="7">
    <location>
        <begin position="344"/>
        <end position="369"/>
    </location>
</feature>
<comment type="similarity">
    <text evidence="2">Belongs to the major facilitator superfamily. MFSD6 family.</text>
</comment>
<evidence type="ECO:0000313" key="9">
    <source>
        <dbReference type="EMBL" id="GBG33935.1"/>
    </source>
</evidence>
<comment type="caution">
    <text evidence="9">The sequence shown here is derived from an EMBL/GenBank/DDBJ whole genome shotgun (WGS) entry which is preliminary data.</text>
</comment>
<organism evidence="9 10">
    <name type="scientific">Hondaea fermentalgiana</name>
    <dbReference type="NCBI Taxonomy" id="2315210"/>
    <lineage>
        <taxon>Eukaryota</taxon>
        <taxon>Sar</taxon>
        <taxon>Stramenopiles</taxon>
        <taxon>Bigyra</taxon>
        <taxon>Labyrinthulomycetes</taxon>
        <taxon>Thraustochytrida</taxon>
        <taxon>Thraustochytriidae</taxon>
        <taxon>Hondaea</taxon>
    </lineage>
</organism>
<dbReference type="AlphaFoldDB" id="A0A2R5GTN4"/>
<evidence type="ECO:0000256" key="6">
    <source>
        <dbReference type="SAM" id="MobiDB-lite"/>
    </source>
</evidence>
<dbReference type="GO" id="GO:0022857">
    <property type="term" value="F:transmembrane transporter activity"/>
    <property type="evidence" value="ECO:0007669"/>
    <property type="project" value="InterPro"/>
</dbReference>
<dbReference type="InterPro" id="IPR051717">
    <property type="entry name" value="MFS_MFSD6"/>
</dbReference>
<dbReference type="Proteomes" id="UP000241890">
    <property type="component" value="Unassembled WGS sequence"/>
</dbReference>
<feature type="transmembrane region" description="Helical" evidence="7">
    <location>
        <begin position="510"/>
        <end position="530"/>
    </location>
</feature>
<dbReference type="PANTHER" id="PTHR16172">
    <property type="entry name" value="MAJOR FACILITATOR SUPERFAMILY DOMAIN-CONTAINING PROTEIN 6-LIKE"/>
    <property type="match status" value="1"/>
</dbReference>
<keyword evidence="5 7" id="KW-0472">Membrane</keyword>
<keyword evidence="3 7" id="KW-0812">Transmembrane</keyword>
<evidence type="ECO:0000256" key="4">
    <source>
        <dbReference type="ARBA" id="ARBA00022989"/>
    </source>
</evidence>
<dbReference type="EMBL" id="BEYU01000174">
    <property type="protein sequence ID" value="GBG33935.1"/>
    <property type="molecule type" value="Genomic_DNA"/>
</dbReference>
<dbReference type="Gene3D" id="1.20.1250.20">
    <property type="entry name" value="MFS general substrate transporter like domains"/>
    <property type="match status" value="2"/>
</dbReference>
<dbReference type="PANTHER" id="PTHR16172:SF41">
    <property type="entry name" value="MAJOR FACILITATOR SUPERFAMILY DOMAIN-CONTAINING PROTEIN 6-LIKE"/>
    <property type="match status" value="1"/>
</dbReference>
<protein>
    <submittedName>
        <fullName evidence="9">Major facilitator superfamily domain-containing protein 6</fullName>
    </submittedName>
</protein>
<reference evidence="9 10" key="1">
    <citation type="submission" date="2017-12" db="EMBL/GenBank/DDBJ databases">
        <title>Sequencing, de novo assembly and annotation of complete genome of a new Thraustochytrid species, strain FCC1311.</title>
        <authorList>
            <person name="Sedici K."/>
            <person name="Godart F."/>
            <person name="Aiese Cigliano R."/>
            <person name="Sanseverino W."/>
            <person name="Barakat M."/>
            <person name="Ortet P."/>
            <person name="Marechal E."/>
            <person name="Cagnac O."/>
            <person name="Amato A."/>
        </authorList>
    </citation>
    <scope>NUCLEOTIDE SEQUENCE [LARGE SCALE GENOMIC DNA]</scope>
</reference>
<accession>A0A2R5GTN4</accession>
<evidence type="ECO:0000259" key="8">
    <source>
        <dbReference type="PROSITE" id="PS50850"/>
    </source>
</evidence>
<evidence type="ECO:0000313" key="10">
    <source>
        <dbReference type="Proteomes" id="UP000241890"/>
    </source>
</evidence>
<dbReference type="InParanoid" id="A0A2R5GTN4"/>
<dbReference type="InterPro" id="IPR036259">
    <property type="entry name" value="MFS_trans_sf"/>
</dbReference>
<dbReference type="GO" id="GO:0016020">
    <property type="term" value="C:membrane"/>
    <property type="evidence" value="ECO:0007669"/>
    <property type="project" value="UniProtKB-SubCell"/>
</dbReference>
<evidence type="ECO:0000256" key="3">
    <source>
        <dbReference type="ARBA" id="ARBA00022692"/>
    </source>
</evidence>
<dbReference type="InterPro" id="IPR020846">
    <property type="entry name" value="MFS_dom"/>
</dbReference>
<dbReference type="SUPFAM" id="SSF103473">
    <property type="entry name" value="MFS general substrate transporter"/>
    <property type="match status" value="1"/>
</dbReference>
<dbReference type="OrthoDB" id="515887at2759"/>
<dbReference type="PROSITE" id="PS50850">
    <property type="entry name" value="MFS"/>
    <property type="match status" value="1"/>
</dbReference>
<feature type="compositionally biased region" description="Basic and acidic residues" evidence="6">
    <location>
        <begin position="245"/>
        <end position="263"/>
    </location>
</feature>
<feature type="transmembrane region" description="Helical" evidence="7">
    <location>
        <begin position="421"/>
        <end position="439"/>
    </location>
</feature>